<dbReference type="EMBL" id="JYIK01000739">
    <property type="protein sequence ID" value="KWX09715.1"/>
    <property type="molecule type" value="Genomic_DNA"/>
</dbReference>
<name>A0A132NHV2_9ACTN</name>
<dbReference type="Proteomes" id="UP000070659">
    <property type="component" value="Unassembled WGS sequence"/>
</dbReference>
<organism evidence="2 3">
    <name type="scientific">Carbonactinospora thermoautotrophica</name>
    <dbReference type="NCBI Taxonomy" id="1469144"/>
    <lineage>
        <taxon>Bacteria</taxon>
        <taxon>Bacillati</taxon>
        <taxon>Actinomycetota</taxon>
        <taxon>Actinomycetes</taxon>
        <taxon>Kitasatosporales</taxon>
        <taxon>Carbonactinosporaceae</taxon>
        <taxon>Carbonactinospora</taxon>
    </lineage>
</organism>
<comment type="caution">
    <text evidence="2">The sequence shown here is derived from an EMBL/GenBank/DDBJ whole genome shotgun (WGS) entry which is preliminary data.</text>
</comment>
<dbReference type="RefSeq" id="WP_066885386.1">
    <property type="nucleotide sequence ID" value="NZ_JYIJ01000016.1"/>
</dbReference>
<evidence type="ECO:0000313" key="2">
    <source>
        <dbReference type="EMBL" id="KWX09715.1"/>
    </source>
</evidence>
<dbReference type="AlphaFoldDB" id="A0A132NHV2"/>
<evidence type="ECO:0000313" key="4">
    <source>
        <dbReference type="Proteomes" id="UP000070659"/>
    </source>
</evidence>
<protein>
    <submittedName>
        <fullName evidence="2">Uncharacterized protein</fullName>
    </submittedName>
</protein>
<proteinExistence type="predicted"/>
<dbReference type="PATRIC" id="fig|1469144.8.peg.3328"/>
<evidence type="ECO:0000313" key="3">
    <source>
        <dbReference type="Proteomes" id="UP000070598"/>
    </source>
</evidence>
<reference evidence="3" key="2">
    <citation type="submission" date="2015-02" db="EMBL/GenBank/DDBJ databases">
        <title>Physiological reanalysis, assessment of diazotrophy, and genome sequences of multiple isolates of Streptomyces thermoautotrophicus.</title>
        <authorList>
            <person name="MacKellar D.C."/>
            <person name="Lieber L."/>
            <person name="Norman J."/>
            <person name="Bolger A."/>
            <person name="Tobin C."/>
            <person name="Murray J.W."/>
            <person name="Friesen M."/>
            <person name="Prell J."/>
        </authorList>
    </citation>
    <scope>NUCLEOTIDE SEQUENCE [LARGE SCALE GENOMIC DNA]</scope>
    <source>
        <strain evidence="3">UBT1</strain>
    </source>
</reference>
<dbReference type="EMBL" id="JYIJ01000016">
    <property type="protein sequence ID" value="KWX03976.1"/>
    <property type="molecule type" value="Genomic_DNA"/>
</dbReference>
<accession>A0A132NHV2</accession>
<dbReference type="Proteomes" id="UP000070598">
    <property type="component" value="Unassembled WGS sequence"/>
</dbReference>
<sequence>MPSRAPCSWLRDRLRFEYEAPGRGVVREVQALVSSSAAEDPLGPDDRRALWHGLAGRRAGLEEAADVPDGGASRLELSPGPVMMSIAGGAGLYIYKNYMITFGSGAVR</sequence>
<evidence type="ECO:0000313" key="1">
    <source>
        <dbReference type="EMBL" id="KWX03976.1"/>
    </source>
</evidence>
<gene>
    <name evidence="1" type="ORF">TH66_08405</name>
    <name evidence="2" type="ORF">TR74_07925</name>
</gene>
<reference evidence="2 4" key="1">
    <citation type="submission" date="2015-02" db="EMBL/GenBank/DDBJ databases">
        <title>Physiological reanalysis, assessment of diazotrophy, and genome sequences of multiple isolates of Streptomyces thermoautotrophicus.</title>
        <authorList>
            <person name="MacKellar D.C."/>
            <person name="Lieber L."/>
            <person name="Norman J."/>
            <person name="Bolger A."/>
            <person name="Tobin C."/>
            <person name="Murray J.W."/>
            <person name="Prell J."/>
        </authorList>
    </citation>
    <scope>NUCLEOTIDE SEQUENCE [LARGE SCALE GENOMIC DNA]</scope>
    <source>
        <strain evidence="2 4">UBT1</strain>
    </source>
</reference>